<keyword evidence="7" id="KW-0503">Monooxygenase</keyword>
<feature type="domain" description="Biopterin-dependent aromatic amino acid hydroxylase family profile" evidence="9">
    <location>
        <begin position="183"/>
        <end position="405"/>
    </location>
</feature>
<dbReference type="AlphaFoldDB" id="A0A9P6MWR4"/>
<dbReference type="EC" id="1.14.16.1" evidence="3"/>
<dbReference type="GO" id="GO:0004664">
    <property type="term" value="F:prephenate dehydratase activity"/>
    <property type="evidence" value="ECO:0007669"/>
    <property type="project" value="InterPro"/>
</dbReference>
<dbReference type="Gene3D" id="1.10.800.10">
    <property type="entry name" value="Aromatic amino acid hydroxylase"/>
    <property type="match status" value="2"/>
</dbReference>
<feature type="binding site" evidence="8">
    <location>
        <position position="283"/>
    </location>
    <ligand>
        <name>Fe cation</name>
        <dbReference type="ChEBI" id="CHEBI:24875"/>
    </ligand>
</feature>
<evidence type="ECO:0000256" key="4">
    <source>
        <dbReference type="ARBA" id="ARBA00022723"/>
    </source>
</evidence>
<dbReference type="InterPro" id="IPR036329">
    <property type="entry name" value="Aro-AA_hydroxylase_C_sf"/>
</dbReference>
<sequence>MISASHDLLKCPDNVVAPVKATIQFSISDKAGSLDDCLATIESMQISLTRIESRPSKISEWDYDFTVDINAVNFEQVSQVVKSLESFAKQVQIINNAKVPDSTPWFPRTLTDLDPITKKASKIGEGLASDSPGANDAAYCARRAEITKNADTYKTGRPIPFVNYSRVEIETWAVIYNKLTKIVSKFLKSRTGFTLRPIKGIVPSRYFLNGLAFRVFHATQYIRHHTKPLYSNEPDICHELLGHAPLFADPDFADLSQEIGLASLGASYRDMKRLTAIYWFTVEFGLCRQGDQIRAYGGGLLSSFGELEYCLSDKPEIRPFEPAKVAQQKFPFSEYQPVYFVTESFKDAKMRVREFTKSLSRPFSVRYNANTESIEILDSKEKIIRCAQSTDIPTLAQNLESLAQSC</sequence>
<keyword evidence="6 8" id="KW-0408">Iron</keyword>
<dbReference type="CDD" id="cd04905">
    <property type="entry name" value="ACT_CM-PDT"/>
    <property type="match status" value="1"/>
</dbReference>
<dbReference type="PROSITE" id="PS00858">
    <property type="entry name" value="PREPHENATE_DEHYDR_2"/>
    <property type="match status" value="1"/>
</dbReference>
<dbReference type="PANTHER" id="PTHR11473">
    <property type="entry name" value="AROMATIC AMINO ACID HYDROXYLASE"/>
    <property type="match status" value="1"/>
</dbReference>
<organism evidence="11 12">
    <name type="scientific">Entomortierella chlamydospora</name>
    <dbReference type="NCBI Taxonomy" id="101097"/>
    <lineage>
        <taxon>Eukaryota</taxon>
        <taxon>Fungi</taxon>
        <taxon>Fungi incertae sedis</taxon>
        <taxon>Mucoromycota</taxon>
        <taxon>Mortierellomycotina</taxon>
        <taxon>Mortierellomycetes</taxon>
        <taxon>Mortierellales</taxon>
        <taxon>Mortierellaceae</taxon>
        <taxon>Entomortierella</taxon>
    </lineage>
</organism>
<feature type="domain" description="Biopterin-dependent aromatic amino acid hydroxylase family profile" evidence="9">
    <location>
        <begin position="91"/>
        <end position="182"/>
    </location>
</feature>
<dbReference type="Proteomes" id="UP000703661">
    <property type="component" value="Unassembled WGS sequence"/>
</dbReference>
<evidence type="ECO:0000256" key="7">
    <source>
        <dbReference type="ARBA" id="ARBA00023033"/>
    </source>
</evidence>
<dbReference type="GO" id="GO:0005506">
    <property type="term" value="F:iron ion binding"/>
    <property type="evidence" value="ECO:0007669"/>
    <property type="project" value="InterPro"/>
</dbReference>
<dbReference type="InterPro" id="IPR002912">
    <property type="entry name" value="ACT_dom"/>
</dbReference>
<feature type="binding site" evidence="8">
    <location>
        <position position="243"/>
    </location>
    <ligand>
        <name>Fe cation</name>
        <dbReference type="ChEBI" id="CHEBI:24875"/>
    </ligand>
</feature>
<dbReference type="Pfam" id="PF00351">
    <property type="entry name" value="Biopterin_H"/>
    <property type="match status" value="2"/>
</dbReference>
<dbReference type="SUPFAM" id="SSF55021">
    <property type="entry name" value="ACT-like"/>
    <property type="match status" value="1"/>
</dbReference>
<dbReference type="SUPFAM" id="SSF56534">
    <property type="entry name" value="Aromatic aminoacid monoxygenases, catalytic and oligomerization domains"/>
    <property type="match status" value="1"/>
</dbReference>
<evidence type="ECO:0000256" key="5">
    <source>
        <dbReference type="ARBA" id="ARBA00023002"/>
    </source>
</evidence>
<evidence type="ECO:0000256" key="2">
    <source>
        <dbReference type="ARBA" id="ARBA00009712"/>
    </source>
</evidence>
<accession>A0A9P6MWR4</accession>
<comment type="cofactor">
    <cofactor evidence="1 8">
        <name>Fe(2+)</name>
        <dbReference type="ChEBI" id="CHEBI:29033"/>
    </cofactor>
</comment>
<dbReference type="PROSITE" id="PS51410">
    <property type="entry name" value="BH4_AAA_HYDROXYL_2"/>
    <property type="match status" value="2"/>
</dbReference>
<dbReference type="InterPro" id="IPR001273">
    <property type="entry name" value="ArAA_hydroxylase"/>
</dbReference>
<dbReference type="GO" id="GO:0004505">
    <property type="term" value="F:phenylalanine 4-monooxygenase activity"/>
    <property type="evidence" value="ECO:0007669"/>
    <property type="project" value="UniProtKB-EC"/>
</dbReference>
<feature type="domain" description="ACT" evidence="10">
    <location>
        <begin position="22"/>
        <end position="96"/>
    </location>
</feature>
<gene>
    <name evidence="11" type="ORF">BGZ80_009241</name>
</gene>
<keyword evidence="12" id="KW-1185">Reference proteome</keyword>
<keyword evidence="4 8" id="KW-0479">Metal-binding</keyword>
<evidence type="ECO:0000256" key="8">
    <source>
        <dbReference type="PIRSR" id="PIRSR601273-2"/>
    </source>
</evidence>
<evidence type="ECO:0000259" key="10">
    <source>
        <dbReference type="PROSITE" id="PS51671"/>
    </source>
</evidence>
<evidence type="ECO:0000256" key="1">
    <source>
        <dbReference type="ARBA" id="ARBA00001954"/>
    </source>
</evidence>
<dbReference type="GO" id="GO:0009094">
    <property type="term" value="P:L-phenylalanine biosynthetic process"/>
    <property type="evidence" value="ECO:0007669"/>
    <property type="project" value="InterPro"/>
</dbReference>
<evidence type="ECO:0000256" key="3">
    <source>
        <dbReference type="ARBA" id="ARBA00011995"/>
    </source>
</evidence>
<name>A0A9P6MWR4_9FUNG</name>
<protein>
    <recommendedName>
        <fullName evidence="3">phenylalanine 4-monooxygenase</fullName>
        <ecNumber evidence="3">1.14.16.1</ecNumber>
    </recommendedName>
</protein>
<evidence type="ECO:0000259" key="9">
    <source>
        <dbReference type="PROSITE" id="PS51410"/>
    </source>
</evidence>
<comment type="similarity">
    <text evidence="2">Belongs to the biopterin-dependent aromatic amino acid hydroxylase family.</text>
</comment>
<dbReference type="InterPro" id="IPR036951">
    <property type="entry name" value="ArAA_hydroxylase_sf"/>
</dbReference>
<reference evidence="11" key="1">
    <citation type="journal article" date="2020" name="Fungal Divers.">
        <title>Resolving the Mortierellaceae phylogeny through synthesis of multi-gene phylogenetics and phylogenomics.</title>
        <authorList>
            <person name="Vandepol N."/>
            <person name="Liber J."/>
            <person name="Desiro A."/>
            <person name="Na H."/>
            <person name="Kennedy M."/>
            <person name="Barry K."/>
            <person name="Grigoriev I.V."/>
            <person name="Miller A.N."/>
            <person name="O'Donnell K."/>
            <person name="Stajich J.E."/>
            <person name="Bonito G."/>
        </authorList>
    </citation>
    <scope>NUCLEOTIDE SEQUENCE</scope>
    <source>
        <strain evidence="11">NRRL 2769</strain>
    </source>
</reference>
<evidence type="ECO:0000256" key="6">
    <source>
        <dbReference type="ARBA" id="ARBA00023004"/>
    </source>
</evidence>
<dbReference type="EMBL" id="JAAAID010000535">
    <property type="protein sequence ID" value="KAG0016416.1"/>
    <property type="molecule type" value="Genomic_DNA"/>
</dbReference>
<evidence type="ECO:0000313" key="11">
    <source>
        <dbReference type="EMBL" id="KAG0016416.1"/>
    </source>
</evidence>
<dbReference type="PANTHER" id="PTHR11473:SF24">
    <property type="entry name" value="PHENYLALANINE-4-HYDROXYLASE"/>
    <property type="match status" value="1"/>
</dbReference>
<comment type="caution">
    <text evidence="11">The sequence shown here is derived from an EMBL/GenBank/DDBJ whole genome shotgun (WGS) entry which is preliminary data.</text>
</comment>
<keyword evidence="5" id="KW-0560">Oxidoreductase</keyword>
<dbReference type="InterPro" id="IPR019774">
    <property type="entry name" value="Aromatic-AA_hydroxylase_C"/>
</dbReference>
<dbReference type="PROSITE" id="PS51671">
    <property type="entry name" value="ACT"/>
    <property type="match status" value="1"/>
</dbReference>
<evidence type="ECO:0000313" key="12">
    <source>
        <dbReference type="Proteomes" id="UP000703661"/>
    </source>
</evidence>
<proteinExistence type="inferred from homology"/>
<feature type="binding site" evidence="8">
    <location>
        <position position="238"/>
    </location>
    <ligand>
        <name>Fe cation</name>
        <dbReference type="ChEBI" id="CHEBI:24875"/>
    </ligand>
</feature>
<dbReference type="InterPro" id="IPR045865">
    <property type="entry name" value="ACT-like_dom_sf"/>
</dbReference>
<dbReference type="InterPro" id="IPR018528">
    <property type="entry name" value="Preph_deHydtase_CS"/>
</dbReference>